<organism evidence="2 3">
    <name type="scientific">Tanacetum coccineum</name>
    <dbReference type="NCBI Taxonomy" id="301880"/>
    <lineage>
        <taxon>Eukaryota</taxon>
        <taxon>Viridiplantae</taxon>
        <taxon>Streptophyta</taxon>
        <taxon>Embryophyta</taxon>
        <taxon>Tracheophyta</taxon>
        <taxon>Spermatophyta</taxon>
        <taxon>Magnoliopsida</taxon>
        <taxon>eudicotyledons</taxon>
        <taxon>Gunneridae</taxon>
        <taxon>Pentapetalae</taxon>
        <taxon>asterids</taxon>
        <taxon>campanulids</taxon>
        <taxon>Asterales</taxon>
        <taxon>Asteraceae</taxon>
        <taxon>Asteroideae</taxon>
        <taxon>Anthemideae</taxon>
        <taxon>Anthemidinae</taxon>
        <taxon>Tanacetum</taxon>
    </lineage>
</organism>
<name>A0ABQ5J8P7_9ASTR</name>
<dbReference type="GO" id="GO:0003964">
    <property type="term" value="F:RNA-directed DNA polymerase activity"/>
    <property type="evidence" value="ECO:0007669"/>
    <property type="project" value="UniProtKB-KW"/>
</dbReference>
<feature type="domain" description="Endonuclease/exonuclease/phosphatase" evidence="1">
    <location>
        <begin position="12"/>
        <end position="78"/>
    </location>
</feature>
<keyword evidence="2" id="KW-0808">Transferase</keyword>
<dbReference type="Pfam" id="PF03372">
    <property type="entry name" value="Exo_endo_phos"/>
    <property type="match status" value="1"/>
</dbReference>
<proteinExistence type="predicted"/>
<dbReference type="InterPro" id="IPR005135">
    <property type="entry name" value="Endo/exonuclease/phosphatase"/>
</dbReference>
<evidence type="ECO:0000313" key="3">
    <source>
        <dbReference type="Proteomes" id="UP001151760"/>
    </source>
</evidence>
<dbReference type="EMBL" id="BQNB010021578">
    <property type="protein sequence ID" value="GJU07848.1"/>
    <property type="molecule type" value="Genomic_DNA"/>
</dbReference>
<dbReference type="SUPFAM" id="SSF56219">
    <property type="entry name" value="DNase I-like"/>
    <property type="match status" value="1"/>
</dbReference>
<dbReference type="Proteomes" id="UP001151760">
    <property type="component" value="Unassembled WGS sequence"/>
</dbReference>
<evidence type="ECO:0000259" key="1">
    <source>
        <dbReference type="Pfam" id="PF03372"/>
    </source>
</evidence>
<keyword evidence="2" id="KW-0548">Nucleotidyltransferase</keyword>
<dbReference type="InterPro" id="IPR036691">
    <property type="entry name" value="Endo/exonu/phosph_ase_sf"/>
</dbReference>
<accession>A0ABQ5J8P7</accession>
<evidence type="ECO:0000313" key="2">
    <source>
        <dbReference type="EMBL" id="GJU07848.1"/>
    </source>
</evidence>
<sequence>MGLHPSSNDRWDGDCVIMGDFNEVRTLIDLSFDGYAYTWAHKTANKMSKLDRFLVSKGLLASFPFLLALCLDRILSDHRPILMRELSIGYGPTPFRFFHSWFNLDGFDKMIEDTWNSLATVDLTGMINLKNKLQALKIVIKQWTKYAKKCSYKAKISIKSKVSNIDKILDQGGSDEEILSNRSLLLKELNDINSIDLLEAAQKSKVCWAIEGDENKNFFHGILNSKRSQLAIRGTLIDGEWIVDPLSVKSVFLKYLSTQFSTPVSPRICFVYQFTNRLSLEQQANL</sequence>
<dbReference type="PANTHER" id="PTHR33710:SF64">
    <property type="entry name" value="ENDONUCLEASE_EXONUCLEASE_PHOSPHATASE DOMAIN-CONTAINING PROTEIN"/>
    <property type="match status" value="1"/>
</dbReference>
<keyword evidence="2" id="KW-0695">RNA-directed DNA polymerase</keyword>
<reference evidence="2" key="1">
    <citation type="journal article" date="2022" name="Int. J. Mol. Sci.">
        <title>Draft Genome of Tanacetum Coccineum: Genomic Comparison of Closely Related Tanacetum-Family Plants.</title>
        <authorList>
            <person name="Yamashiro T."/>
            <person name="Shiraishi A."/>
            <person name="Nakayama K."/>
            <person name="Satake H."/>
        </authorList>
    </citation>
    <scope>NUCLEOTIDE SEQUENCE</scope>
</reference>
<protein>
    <submittedName>
        <fullName evidence="2">RNA-directed DNA polymerase, eukaryota</fullName>
    </submittedName>
</protein>
<reference evidence="2" key="2">
    <citation type="submission" date="2022-01" db="EMBL/GenBank/DDBJ databases">
        <authorList>
            <person name="Yamashiro T."/>
            <person name="Shiraishi A."/>
            <person name="Satake H."/>
            <person name="Nakayama K."/>
        </authorList>
    </citation>
    <scope>NUCLEOTIDE SEQUENCE</scope>
</reference>
<dbReference type="PANTHER" id="PTHR33710">
    <property type="entry name" value="BNAC02G09200D PROTEIN"/>
    <property type="match status" value="1"/>
</dbReference>
<gene>
    <name evidence="2" type="ORF">Tco_1124278</name>
</gene>
<comment type="caution">
    <text evidence="2">The sequence shown here is derived from an EMBL/GenBank/DDBJ whole genome shotgun (WGS) entry which is preliminary data.</text>
</comment>
<keyword evidence="3" id="KW-1185">Reference proteome</keyword>
<dbReference type="Gene3D" id="3.60.10.10">
    <property type="entry name" value="Endonuclease/exonuclease/phosphatase"/>
    <property type="match status" value="1"/>
</dbReference>